<feature type="transmembrane region" description="Helical" evidence="1">
    <location>
        <begin position="230"/>
        <end position="249"/>
    </location>
</feature>
<evidence type="ECO:0000313" key="3">
    <source>
        <dbReference type="Proteomes" id="UP000004221"/>
    </source>
</evidence>
<keyword evidence="1" id="KW-0812">Transmembrane</keyword>
<accession>I4EH63</accession>
<feature type="transmembrane region" description="Helical" evidence="1">
    <location>
        <begin position="72"/>
        <end position="90"/>
    </location>
</feature>
<dbReference type="EMBL" id="CAGS01000226">
    <property type="protein sequence ID" value="CCF84025.1"/>
    <property type="molecule type" value="Genomic_DNA"/>
</dbReference>
<organism evidence="2 3">
    <name type="scientific">Nitrolancea hollandica Lb</name>
    <dbReference type="NCBI Taxonomy" id="1129897"/>
    <lineage>
        <taxon>Bacteria</taxon>
        <taxon>Pseudomonadati</taxon>
        <taxon>Thermomicrobiota</taxon>
        <taxon>Thermomicrobia</taxon>
        <taxon>Sphaerobacterales</taxon>
        <taxon>Sphaerobacterineae</taxon>
        <taxon>Sphaerobacteraceae</taxon>
        <taxon>Nitrolancea</taxon>
    </lineage>
</organism>
<feature type="transmembrane region" description="Helical" evidence="1">
    <location>
        <begin position="96"/>
        <end position="116"/>
    </location>
</feature>
<feature type="transmembrane region" description="Helical" evidence="1">
    <location>
        <begin position="289"/>
        <end position="310"/>
    </location>
</feature>
<feature type="transmembrane region" description="Helical" evidence="1">
    <location>
        <begin position="256"/>
        <end position="277"/>
    </location>
</feature>
<dbReference type="RefSeq" id="WP_008477863.1">
    <property type="nucleotide sequence ID" value="NZ_CAGS01000226.1"/>
</dbReference>
<feature type="transmembrane region" description="Helical" evidence="1">
    <location>
        <begin position="168"/>
        <end position="186"/>
    </location>
</feature>
<keyword evidence="1" id="KW-1133">Transmembrane helix</keyword>
<keyword evidence="3" id="KW-1185">Reference proteome</keyword>
<name>I4EH63_9BACT</name>
<evidence type="ECO:0000313" key="2">
    <source>
        <dbReference type="EMBL" id="CCF84025.1"/>
    </source>
</evidence>
<dbReference type="Proteomes" id="UP000004221">
    <property type="component" value="Unassembled WGS sequence"/>
</dbReference>
<proteinExistence type="predicted"/>
<protein>
    <submittedName>
        <fullName evidence="2">Uncharacterized protein</fullName>
    </submittedName>
</protein>
<feature type="transmembrane region" description="Helical" evidence="1">
    <location>
        <begin position="45"/>
        <end position="65"/>
    </location>
</feature>
<feature type="transmembrane region" description="Helical" evidence="1">
    <location>
        <begin position="191"/>
        <end position="210"/>
    </location>
</feature>
<comment type="caution">
    <text evidence="2">The sequence shown here is derived from an EMBL/GenBank/DDBJ whole genome shotgun (WGS) entry which is preliminary data.</text>
</comment>
<gene>
    <name evidence="2" type="ORF">NITHO_3010006</name>
</gene>
<reference evidence="2 3" key="1">
    <citation type="journal article" date="2012" name="ISME J.">
        <title>Nitrification expanded: discovery, physiology and genomics of a nitrite-oxidizing bacterium from the phylum Chloroflexi.</title>
        <authorList>
            <person name="Sorokin D.Y."/>
            <person name="Lucker S."/>
            <person name="Vejmelkova D."/>
            <person name="Kostrikina N.A."/>
            <person name="Kleerebezem R."/>
            <person name="Rijpstra W.I."/>
            <person name="Damste J.S."/>
            <person name="Le Paslier D."/>
            <person name="Muyzer G."/>
            <person name="Wagner M."/>
            <person name="van Loosdrecht M.C."/>
            <person name="Daims H."/>
        </authorList>
    </citation>
    <scope>NUCLEOTIDE SEQUENCE [LARGE SCALE GENOMIC DNA]</scope>
    <source>
        <strain evidence="3">none</strain>
    </source>
</reference>
<dbReference type="AlphaFoldDB" id="I4EH63"/>
<evidence type="ECO:0000256" key="1">
    <source>
        <dbReference type="SAM" id="Phobius"/>
    </source>
</evidence>
<feature type="transmembrane region" description="Helical" evidence="1">
    <location>
        <begin position="136"/>
        <end position="156"/>
    </location>
</feature>
<sequence>MIAKRSGISAYTEAPARTAAVIFLLSAVILHIGSAALHAGVGSNGYIQSAGLWFLLAIGIGLAIGEWKALPLAAIPWPIGIVLGPAIGRFPGPHLSLWIAAPESIVIGLTGIVLGVAVRKGLSSAPPPPLHVRHRIYTGLLAVSLLVVIALPFWTLAQRKIVEISPNIHLPILGLAILAVVGLLPLRPKPVLYALGLVCLLFAFIGLWFASPTGKLWTAQILLDPGYGRYNVLKPGWLLILLPAGWLLLARSVSSWMVGVLSYLAPGAIVIAALAIISGIPTALNSVLVLLYFFFLWPVLVFQLLGMFGMTMG</sequence>
<keyword evidence="1" id="KW-0472">Membrane</keyword>